<evidence type="ECO:0000256" key="1">
    <source>
        <dbReference type="SAM" id="MobiDB-lite"/>
    </source>
</evidence>
<dbReference type="Proteomes" id="UP000198976">
    <property type="component" value="Chromosome I"/>
</dbReference>
<dbReference type="InterPro" id="IPR036689">
    <property type="entry name" value="ESAT-6-like_sf"/>
</dbReference>
<dbReference type="EMBL" id="LT629792">
    <property type="protein sequence ID" value="SDT88758.1"/>
    <property type="molecule type" value="Genomic_DNA"/>
</dbReference>
<feature type="compositionally biased region" description="Low complexity" evidence="1">
    <location>
        <begin position="83"/>
        <end position="94"/>
    </location>
</feature>
<dbReference type="Gene3D" id="1.10.287.1060">
    <property type="entry name" value="ESAT-6-like"/>
    <property type="match status" value="1"/>
</dbReference>
<evidence type="ECO:0000313" key="3">
    <source>
        <dbReference type="Proteomes" id="UP000198976"/>
    </source>
</evidence>
<proteinExistence type="predicted"/>
<keyword evidence="3" id="KW-1185">Reference proteome</keyword>
<dbReference type="SUPFAM" id="SSF140453">
    <property type="entry name" value="EsxAB dimer-like"/>
    <property type="match status" value="1"/>
</dbReference>
<protein>
    <recommendedName>
        <fullName evidence="4">Excreted virulence factor EspC, type VII ESX diderm</fullName>
    </recommendedName>
</protein>
<organism evidence="2 3">
    <name type="scientific">Schaalia radingae</name>
    <dbReference type="NCBI Taxonomy" id="131110"/>
    <lineage>
        <taxon>Bacteria</taxon>
        <taxon>Bacillati</taxon>
        <taxon>Actinomycetota</taxon>
        <taxon>Actinomycetes</taxon>
        <taxon>Actinomycetales</taxon>
        <taxon>Actinomycetaceae</taxon>
        <taxon>Schaalia</taxon>
    </lineage>
</organism>
<accession>A0ABY0V698</accession>
<name>A0ABY0V698_9ACTO</name>
<evidence type="ECO:0000313" key="2">
    <source>
        <dbReference type="EMBL" id="SDT88758.1"/>
    </source>
</evidence>
<evidence type="ECO:0008006" key="4">
    <source>
        <dbReference type="Google" id="ProtNLM"/>
    </source>
</evidence>
<gene>
    <name evidence="2" type="ORF">SAMN04489714_0576</name>
</gene>
<sequence length="105" mass="10805">MSQGMGMTFGQQTAAAGIVSECFDTTRTAFADCANTIQCNSSRVTGSGMKDFMAAVNSIGESAASLSEALSKHAQALTTVDQTTAATESHTTGTFNPRISTRLGS</sequence>
<feature type="region of interest" description="Disordered" evidence="1">
    <location>
        <begin position="82"/>
        <end position="105"/>
    </location>
</feature>
<feature type="compositionally biased region" description="Polar residues" evidence="1">
    <location>
        <begin position="95"/>
        <end position="105"/>
    </location>
</feature>
<dbReference type="RefSeq" id="WP_070725059.1">
    <property type="nucleotide sequence ID" value="NZ_LT629792.1"/>
</dbReference>
<reference evidence="2 3" key="1">
    <citation type="submission" date="2016-10" db="EMBL/GenBank/DDBJ databases">
        <authorList>
            <person name="Varghese N."/>
            <person name="Submissions S."/>
        </authorList>
    </citation>
    <scope>NUCLEOTIDE SEQUENCE [LARGE SCALE GENOMIC DNA]</scope>
    <source>
        <strain evidence="2 3">DSM 9169</strain>
    </source>
</reference>